<dbReference type="EMBL" id="KB454508">
    <property type="protein sequence ID" value="EME29479.1"/>
    <property type="molecule type" value="Genomic_DNA"/>
</dbReference>
<gene>
    <name evidence="3" type="ORF">Gasu_31200</name>
</gene>
<feature type="transmembrane region" description="Helical" evidence="2">
    <location>
        <begin position="70"/>
        <end position="91"/>
    </location>
</feature>
<name>M2Y0Y9_GALSU</name>
<feature type="coiled-coil region" evidence="1">
    <location>
        <begin position="179"/>
        <end position="206"/>
    </location>
</feature>
<dbReference type="OMA" id="SPHNTWS"/>
<proteinExistence type="predicted"/>
<evidence type="ECO:0000313" key="3">
    <source>
        <dbReference type="EMBL" id="EME29479.1"/>
    </source>
</evidence>
<reference evidence="4" key="1">
    <citation type="journal article" date="2013" name="Science">
        <title>Gene transfer from bacteria and archaea facilitated evolution of an extremophilic eukaryote.</title>
        <authorList>
            <person name="Schonknecht G."/>
            <person name="Chen W.H."/>
            <person name="Ternes C.M."/>
            <person name="Barbier G.G."/>
            <person name="Shrestha R.P."/>
            <person name="Stanke M."/>
            <person name="Brautigam A."/>
            <person name="Baker B.J."/>
            <person name="Banfield J.F."/>
            <person name="Garavito R.M."/>
            <person name="Carr K."/>
            <person name="Wilkerson C."/>
            <person name="Rensing S.A."/>
            <person name="Gagneul D."/>
            <person name="Dickenson N.E."/>
            <person name="Oesterhelt C."/>
            <person name="Lercher M.J."/>
            <person name="Weber A.P."/>
        </authorList>
    </citation>
    <scope>NUCLEOTIDE SEQUENCE [LARGE SCALE GENOMIC DNA]</scope>
    <source>
        <strain evidence="4">074W</strain>
    </source>
</reference>
<dbReference type="OrthoDB" id="1273at2759"/>
<dbReference type="AlphaFoldDB" id="M2Y0Y9"/>
<dbReference type="KEGG" id="gsl:Gasu_31200"/>
<dbReference type="eggNOG" id="ENOG502SN3U">
    <property type="taxonomic scope" value="Eukaryota"/>
</dbReference>
<dbReference type="RefSeq" id="XP_005705999.1">
    <property type="nucleotide sequence ID" value="XM_005705942.1"/>
</dbReference>
<keyword evidence="2" id="KW-0812">Transmembrane</keyword>
<dbReference type="Gramene" id="EME29479">
    <property type="protein sequence ID" value="EME29479"/>
    <property type="gene ID" value="Gasu_31200"/>
</dbReference>
<accession>M2Y0Y9</accession>
<keyword evidence="2" id="KW-0472">Membrane</keyword>
<evidence type="ECO:0000313" key="4">
    <source>
        <dbReference type="Proteomes" id="UP000030680"/>
    </source>
</evidence>
<organism evidence="3 4">
    <name type="scientific">Galdieria sulphuraria</name>
    <name type="common">Red alga</name>
    <dbReference type="NCBI Taxonomy" id="130081"/>
    <lineage>
        <taxon>Eukaryota</taxon>
        <taxon>Rhodophyta</taxon>
        <taxon>Bangiophyceae</taxon>
        <taxon>Galdieriales</taxon>
        <taxon>Galdieriaceae</taxon>
        <taxon>Galdieria</taxon>
    </lineage>
</organism>
<evidence type="ECO:0000256" key="1">
    <source>
        <dbReference type="SAM" id="Coils"/>
    </source>
</evidence>
<dbReference type="Proteomes" id="UP000030680">
    <property type="component" value="Unassembled WGS sequence"/>
</dbReference>
<dbReference type="GeneID" id="17088270"/>
<sequence>MSMHPTPLFKLFKWIDRFSKWLKYASPMLRRLSRATTDVDLSEVLLLPNTDNRAQLLSPRVGKISRFGSFLPLCVGVCTLGLVGVYVSLFLSGKLFWFRKGEFDFISQSSLIYGPRNGSSSNIYAEVESRLIPHFRFVTVSSDDWGRFSDAIPLFPNILWKQQNGDISTASGSPWEYGTVETKEDLQRLLQVLESLNKDVAAHERVVLTPFFIVSGPDISEMKLKGCPESSCVYVDAPIYLRNGGSAKYPFLREGLEPQYKELFSRRFWHPEYHGRAHFDVLKWFVEIQTPDSIARKCFERGLVCGNNYSSLRSEHSMFSSPDKNPDTEVTEYMQWISVGLHAFMEFWGYKPTVISSPHNTWSSSLLQSVFQLGFIGAELGDDQTALLESFNTYSHLSLINRFRYDAFYPEFQFSSRLEQLISHMNETRFTSLLWHAQNSLSSCFDSEYLDYLSSCFVKTIEKLRQQDWHVVFLTSSELHQVRRRGWSREVWMDRLVYRNFLTKPMAINVDDLSLFIRTNETWSNHVLRVQLYSYLNETFRHFEGQPNFVSHRKGRGRLFISVYDTLILPPGSYVEVTAL</sequence>
<protein>
    <submittedName>
        <fullName evidence="3">Uncharacterized protein</fullName>
    </submittedName>
</protein>
<keyword evidence="4" id="KW-1185">Reference proteome</keyword>
<evidence type="ECO:0000256" key="2">
    <source>
        <dbReference type="SAM" id="Phobius"/>
    </source>
</evidence>
<keyword evidence="1" id="KW-0175">Coiled coil</keyword>
<keyword evidence="2" id="KW-1133">Transmembrane helix</keyword>